<dbReference type="EMBL" id="BJWL01000017">
    <property type="protein sequence ID" value="GFZ05003.1"/>
    <property type="molecule type" value="Genomic_DNA"/>
</dbReference>
<evidence type="ECO:0000256" key="1">
    <source>
        <dbReference type="ARBA" id="ARBA00007626"/>
    </source>
</evidence>
<accession>A0A7J0G2K6</accession>
<name>A0A7J0G2K6_9ERIC</name>
<reference evidence="3 4" key="1">
    <citation type="submission" date="2019-07" db="EMBL/GenBank/DDBJ databases">
        <title>De Novo Assembly of kiwifruit Actinidia rufa.</title>
        <authorList>
            <person name="Sugita-Konishi S."/>
            <person name="Sato K."/>
            <person name="Mori E."/>
            <person name="Abe Y."/>
            <person name="Kisaki G."/>
            <person name="Hamano K."/>
            <person name="Suezawa K."/>
            <person name="Otani M."/>
            <person name="Fukuda T."/>
            <person name="Manabe T."/>
            <person name="Gomi K."/>
            <person name="Tabuchi M."/>
            <person name="Akimitsu K."/>
            <person name="Kataoka I."/>
        </authorList>
    </citation>
    <scope>NUCLEOTIDE SEQUENCE [LARGE SCALE GENOMIC DNA]</scope>
    <source>
        <strain evidence="4">cv. Fuchu</strain>
    </source>
</reference>
<feature type="domain" description="At1g68980-like TPR repeats" evidence="2">
    <location>
        <begin position="21"/>
        <end position="139"/>
    </location>
</feature>
<keyword evidence="4" id="KW-1185">Reference proteome</keyword>
<evidence type="ECO:0000313" key="3">
    <source>
        <dbReference type="EMBL" id="GFZ05003.1"/>
    </source>
</evidence>
<organism evidence="3 4">
    <name type="scientific">Actinidia rufa</name>
    <dbReference type="NCBI Taxonomy" id="165716"/>
    <lineage>
        <taxon>Eukaryota</taxon>
        <taxon>Viridiplantae</taxon>
        <taxon>Streptophyta</taxon>
        <taxon>Embryophyta</taxon>
        <taxon>Tracheophyta</taxon>
        <taxon>Spermatophyta</taxon>
        <taxon>Magnoliopsida</taxon>
        <taxon>eudicotyledons</taxon>
        <taxon>Gunneridae</taxon>
        <taxon>Pentapetalae</taxon>
        <taxon>asterids</taxon>
        <taxon>Ericales</taxon>
        <taxon>Actinidiaceae</taxon>
        <taxon>Actinidia</taxon>
    </lineage>
</organism>
<dbReference type="AlphaFoldDB" id="A0A7J0G2K6"/>
<dbReference type="InterPro" id="IPR057440">
    <property type="entry name" value="At1g68980-like_TPR"/>
</dbReference>
<proteinExistence type="inferred from homology"/>
<comment type="similarity">
    <text evidence="1">Belongs to the PPR family. P subfamily.</text>
</comment>
<dbReference type="Pfam" id="PF25245">
    <property type="entry name" value="TPR_At1g68980"/>
    <property type="match status" value="1"/>
</dbReference>
<dbReference type="PANTHER" id="PTHR46598">
    <property type="entry name" value="BNAC05G43320D PROTEIN"/>
    <property type="match status" value="1"/>
</dbReference>
<dbReference type="OrthoDB" id="651467at2759"/>
<evidence type="ECO:0000259" key="2">
    <source>
        <dbReference type="Pfam" id="PF25245"/>
    </source>
</evidence>
<protein>
    <submittedName>
        <fullName evidence="3">Pentatricopeptide repeat (PPR) superfamily protein</fullName>
    </submittedName>
</protein>
<comment type="caution">
    <text evidence="3">The sequence shown here is derived from an EMBL/GenBank/DDBJ whole genome shotgun (WGS) entry which is preliminary data.</text>
</comment>
<gene>
    <name evidence="3" type="ORF">Acr_17g0005750</name>
</gene>
<sequence length="153" mass="17693">MWRRALNLLQQRHFSSSPLNQKTNTDEAWKSFKALTNSSSFPSKPLTNSLITHLSSLTDTHNLKRAFASVVFLLEKNPNLLEYGTVDTLLNSMKESNTSAPAYALVKCMFKNRYFMPFHIWGNVLVEISRKNGNFEAFWVFLMRIVGLLWMRS</sequence>
<dbReference type="Proteomes" id="UP000585474">
    <property type="component" value="Unassembled WGS sequence"/>
</dbReference>
<dbReference type="PANTHER" id="PTHR46598:SF2">
    <property type="entry name" value="OS01G0788900 PROTEIN"/>
    <property type="match status" value="1"/>
</dbReference>
<evidence type="ECO:0000313" key="4">
    <source>
        <dbReference type="Proteomes" id="UP000585474"/>
    </source>
</evidence>